<organism evidence="2 3">
    <name type="scientific">Lentzea pudingi</name>
    <dbReference type="NCBI Taxonomy" id="1789439"/>
    <lineage>
        <taxon>Bacteria</taxon>
        <taxon>Bacillati</taxon>
        <taxon>Actinomycetota</taxon>
        <taxon>Actinomycetes</taxon>
        <taxon>Pseudonocardiales</taxon>
        <taxon>Pseudonocardiaceae</taxon>
        <taxon>Lentzea</taxon>
    </lineage>
</organism>
<dbReference type="InterPro" id="IPR036689">
    <property type="entry name" value="ESAT-6-like_sf"/>
</dbReference>
<evidence type="ECO:0000313" key="2">
    <source>
        <dbReference type="EMBL" id="GGN08622.1"/>
    </source>
</evidence>
<dbReference type="Pfam" id="PF10824">
    <property type="entry name" value="T7SS_ESX_EspC"/>
    <property type="match status" value="1"/>
</dbReference>
<protein>
    <recommendedName>
        <fullName evidence="4">Excreted virulence factor EspC, type VII ESX diderm</fullName>
    </recommendedName>
</protein>
<dbReference type="RefSeq" id="WP_189157736.1">
    <property type="nucleotide sequence ID" value="NZ_BMNC01000008.1"/>
</dbReference>
<dbReference type="Proteomes" id="UP000597656">
    <property type="component" value="Unassembled WGS sequence"/>
</dbReference>
<feature type="region of interest" description="Disordered" evidence="1">
    <location>
        <begin position="76"/>
        <end position="99"/>
    </location>
</feature>
<evidence type="ECO:0008006" key="4">
    <source>
        <dbReference type="Google" id="ProtNLM"/>
    </source>
</evidence>
<evidence type="ECO:0000256" key="1">
    <source>
        <dbReference type="SAM" id="MobiDB-lite"/>
    </source>
</evidence>
<dbReference type="EMBL" id="BMNC01000008">
    <property type="protein sequence ID" value="GGN08622.1"/>
    <property type="molecule type" value="Genomic_DNA"/>
</dbReference>
<dbReference type="Gene3D" id="1.10.287.1060">
    <property type="entry name" value="ESAT-6-like"/>
    <property type="match status" value="1"/>
</dbReference>
<dbReference type="InterPro" id="IPR022536">
    <property type="entry name" value="EspC"/>
</dbReference>
<gene>
    <name evidence="2" type="ORF">GCM10011609_55360</name>
</gene>
<reference evidence="3" key="1">
    <citation type="journal article" date="2019" name="Int. J. Syst. Evol. Microbiol.">
        <title>The Global Catalogue of Microorganisms (GCM) 10K type strain sequencing project: providing services to taxonomists for standard genome sequencing and annotation.</title>
        <authorList>
            <consortium name="The Broad Institute Genomics Platform"/>
            <consortium name="The Broad Institute Genome Sequencing Center for Infectious Disease"/>
            <person name="Wu L."/>
            <person name="Ma J."/>
        </authorList>
    </citation>
    <scope>NUCLEOTIDE SEQUENCE [LARGE SCALE GENOMIC DNA]</scope>
    <source>
        <strain evidence="3">CGMCC 4.7319</strain>
    </source>
</reference>
<proteinExistence type="predicted"/>
<name>A0ABQ2IHS7_9PSEU</name>
<comment type="caution">
    <text evidence="2">The sequence shown here is derived from an EMBL/GenBank/DDBJ whole genome shotgun (WGS) entry which is preliminary data.</text>
</comment>
<keyword evidence="3" id="KW-1185">Reference proteome</keyword>
<sequence>MSFTADHEQLRRHAKTLTGYADRLSGTGSRLPDQVGERSLGSFAQFLSSGLSGPMGETMGAFAHIASTMDKVGEGMRQTAENYQRTDERNAEDITGAGR</sequence>
<dbReference type="SUPFAM" id="SSF140453">
    <property type="entry name" value="EsxAB dimer-like"/>
    <property type="match status" value="1"/>
</dbReference>
<evidence type="ECO:0000313" key="3">
    <source>
        <dbReference type="Proteomes" id="UP000597656"/>
    </source>
</evidence>
<accession>A0ABQ2IHS7</accession>